<evidence type="ECO:0000259" key="1">
    <source>
        <dbReference type="PROSITE" id="PS51707"/>
    </source>
</evidence>
<dbReference type="NCBIfam" id="TIGR00318">
    <property type="entry name" value="cyaB"/>
    <property type="match status" value="1"/>
</dbReference>
<name>A0A2Z2ML79_9EURY</name>
<dbReference type="SUPFAM" id="SSF55154">
    <property type="entry name" value="CYTH-like phosphatases"/>
    <property type="match status" value="1"/>
</dbReference>
<sequence length="171" mass="20049">MEVEVKFRVDFNSTKRAIESIGAAFVREEIQEDVYLSIPLPELLRVRRIGNLNRSFLTYKRIADPGRNEEFDELEVEVSSFETTLEILKRLGFKEDVVVKKRRLVYRLGDVTFELSEVEGLGAFLDIEVISDDVEEAKHKIWETARRLGLSKEDVEPRLYQELIREKMGRR</sequence>
<dbReference type="CDD" id="cd07890">
    <property type="entry name" value="CYTH-like_AC_IV-like"/>
    <property type="match status" value="1"/>
</dbReference>
<dbReference type="SMART" id="SM01118">
    <property type="entry name" value="CYTH"/>
    <property type="match status" value="1"/>
</dbReference>
<dbReference type="Pfam" id="PF01928">
    <property type="entry name" value="CYTH"/>
    <property type="match status" value="1"/>
</dbReference>
<dbReference type="EMBL" id="CP015101">
    <property type="protein sequence ID" value="ASJ04584.1"/>
    <property type="molecule type" value="Genomic_DNA"/>
</dbReference>
<dbReference type="PANTHER" id="PTHR21028">
    <property type="entry name" value="SI:CH211-156B7.4"/>
    <property type="match status" value="1"/>
</dbReference>
<dbReference type="InterPro" id="IPR008173">
    <property type="entry name" value="Adenylyl_cyclase_CyaB"/>
</dbReference>
<dbReference type="InterPro" id="IPR023577">
    <property type="entry name" value="CYTH_domain"/>
</dbReference>
<gene>
    <name evidence="2" type="ORF">A3L01_04070</name>
</gene>
<dbReference type="InterPro" id="IPR033469">
    <property type="entry name" value="CYTH-like_dom_sf"/>
</dbReference>
<dbReference type="KEGG" id="tbs:A3L01_04070"/>
<evidence type="ECO:0000313" key="3">
    <source>
        <dbReference type="Proteomes" id="UP000250272"/>
    </source>
</evidence>
<organism evidence="2 3">
    <name type="scientific">Thermococcus barossii</name>
    <dbReference type="NCBI Taxonomy" id="54077"/>
    <lineage>
        <taxon>Archaea</taxon>
        <taxon>Methanobacteriati</taxon>
        <taxon>Methanobacteriota</taxon>
        <taxon>Thermococci</taxon>
        <taxon>Thermococcales</taxon>
        <taxon>Thermococcaceae</taxon>
        <taxon>Thermococcus</taxon>
    </lineage>
</organism>
<dbReference type="PROSITE" id="PS51707">
    <property type="entry name" value="CYTH"/>
    <property type="match status" value="1"/>
</dbReference>
<accession>A0A2Z2ML79</accession>
<feature type="domain" description="CYTH" evidence="1">
    <location>
        <begin position="1"/>
        <end position="166"/>
    </location>
</feature>
<dbReference type="Proteomes" id="UP000250272">
    <property type="component" value="Chromosome"/>
</dbReference>
<dbReference type="GeneID" id="33325919"/>
<dbReference type="PANTHER" id="PTHR21028:SF2">
    <property type="entry name" value="CYTH DOMAIN-CONTAINING PROTEIN"/>
    <property type="match status" value="1"/>
</dbReference>
<dbReference type="AlphaFoldDB" id="A0A2Z2ML79"/>
<dbReference type="RefSeq" id="WP_088864604.1">
    <property type="nucleotide sequence ID" value="NZ_CP015101.1"/>
</dbReference>
<keyword evidence="3" id="KW-1185">Reference proteome</keyword>
<protein>
    <submittedName>
        <fullName evidence="2">Adenylate cyclase</fullName>
    </submittedName>
</protein>
<evidence type="ECO:0000313" key="2">
    <source>
        <dbReference type="EMBL" id="ASJ04584.1"/>
    </source>
</evidence>
<reference evidence="2 3" key="1">
    <citation type="submission" date="2016-04" db="EMBL/GenBank/DDBJ databases">
        <title>Complete genome sequence of Thermococcus barossii type strain SHCK-94.</title>
        <authorList>
            <person name="Oger P.M."/>
        </authorList>
    </citation>
    <scope>NUCLEOTIDE SEQUENCE [LARGE SCALE GENOMIC DNA]</scope>
    <source>
        <strain evidence="2 3">SHCK-94</strain>
    </source>
</reference>
<dbReference type="Gene3D" id="2.40.320.10">
    <property type="entry name" value="Hypothetical Protein Pfu-838710-001"/>
    <property type="match status" value="1"/>
</dbReference>
<proteinExistence type="predicted"/>
<dbReference type="OrthoDB" id="46040at2157"/>